<dbReference type="EMBL" id="HBUF01053059">
    <property type="protein sequence ID" value="CAG6622667.1"/>
    <property type="molecule type" value="Transcribed_RNA"/>
</dbReference>
<name>A0A8D8MED2_9HEMI</name>
<protein>
    <submittedName>
        <fullName evidence="1">Uncharacterized protein</fullName>
    </submittedName>
</protein>
<evidence type="ECO:0000313" key="1">
    <source>
        <dbReference type="EMBL" id="CAG6622667.1"/>
    </source>
</evidence>
<sequence length="135" mass="15917">MEQAFVSPYLLIKLPINRTRITAQLRLCGTDIKLYLGNMDYRWDSEEVCSICNMQKKENLQHFLQECPQYTALRSQHLTEYMRFTNSEIDLTHLLNVQSHDHLNRLFFYVGGALKIRALNSRNSRDLSSLFNVLF</sequence>
<dbReference type="AlphaFoldDB" id="A0A8D8MED2"/>
<reference evidence="1" key="1">
    <citation type="submission" date="2021-05" db="EMBL/GenBank/DDBJ databases">
        <authorList>
            <person name="Alioto T."/>
            <person name="Alioto T."/>
            <person name="Gomez Garrido J."/>
        </authorList>
    </citation>
    <scope>NUCLEOTIDE SEQUENCE</scope>
</reference>
<proteinExistence type="predicted"/>
<accession>A0A8D8MED2</accession>
<organism evidence="1">
    <name type="scientific">Cacopsylla melanoneura</name>
    <dbReference type="NCBI Taxonomy" id="428564"/>
    <lineage>
        <taxon>Eukaryota</taxon>
        <taxon>Metazoa</taxon>
        <taxon>Ecdysozoa</taxon>
        <taxon>Arthropoda</taxon>
        <taxon>Hexapoda</taxon>
        <taxon>Insecta</taxon>
        <taxon>Pterygota</taxon>
        <taxon>Neoptera</taxon>
        <taxon>Paraneoptera</taxon>
        <taxon>Hemiptera</taxon>
        <taxon>Sternorrhyncha</taxon>
        <taxon>Psylloidea</taxon>
        <taxon>Psyllidae</taxon>
        <taxon>Psyllinae</taxon>
        <taxon>Cacopsylla</taxon>
    </lineage>
</organism>